<dbReference type="SUPFAM" id="SSF53850">
    <property type="entry name" value="Periplasmic binding protein-like II"/>
    <property type="match status" value="1"/>
</dbReference>
<keyword evidence="7" id="KW-0663">Pyridoxal phosphate</keyword>
<keyword evidence="8" id="KW-0784">Thiamine biosynthesis</keyword>
<evidence type="ECO:0000313" key="15">
    <source>
        <dbReference type="Proteomes" id="UP000642748"/>
    </source>
</evidence>
<dbReference type="PROSITE" id="PS51257">
    <property type="entry name" value="PROKAR_LIPOPROTEIN"/>
    <property type="match status" value="1"/>
</dbReference>
<dbReference type="Pfam" id="PF09084">
    <property type="entry name" value="NMT1"/>
    <property type="match status" value="1"/>
</dbReference>
<evidence type="ECO:0000259" key="13">
    <source>
        <dbReference type="Pfam" id="PF09084"/>
    </source>
</evidence>
<comment type="pathway">
    <text evidence="2">Cofactor biosynthesis; thiamine diphosphate biosynthesis.</text>
</comment>
<protein>
    <recommendedName>
        <fullName evidence="10">Thiamine pyrimidine synthase</fullName>
    </recommendedName>
</protein>
<evidence type="ECO:0000256" key="10">
    <source>
        <dbReference type="ARBA" id="ARBA00033171"/>
    </source>
</evidence>
<dbReference type="PANTHER" id="PTHR31528:SF1">
    <property type="entry name" value="4-AMINO-5-HYDROXYMETHYL-2-METHYLPYRIMIDINE PHOSPHATE SYNTHASE THI11-RELATED"/>
    <property type="match status" value="1"/>
</dbReference>
<keyword evidence="6" id="KW-0479">Metal-binding</keyword>
<feature type="domain" description="SsuA/THI5-like" evidence="13">
    <location>
        <begin position="58"/>
        <end position="275"/>
    </location>
</feature>
<evidence type="ECO:0000256" key="7">
    <source>
        <dbReference type="ARBA" id="ARBA00022898"/>
    </source>
</evidence>
<dbReference type="GO" id="GO:0016740">
    <property type="term" value="F:transferase activity"/>
    <property type="evidence" value="ECO:0007669"/>
    <property type="project" value="UniProtKB-KW"/>
</dbReference>
<reference evidence="14" key="1">
    <citation type="submission" date="2021-01" db="EMBL/GenBank/DDBJ databases">
        <title>Whole genome shotgun sequence of Rugosimonospora africana NBRC 104875.</title>
        <authorList>
            <person name="Komaki H."/>
            <person name="Tamura T."/>
        </authorList>
    </citation>
    <scope>NUCLEOTIDE SEQUENCE</scope>
    <source>
        <strain evidence="14">NBRC 104875</strain>
    </source>
</reference>
<dbReference type="InterPro" id="IPR027939">
    <property type="entry name" value="NMT1/THI5"/>
</dbReference>
<evidence type="ECO:0000256" key="5">
    <source>
        <dbReference type="ARBA" id="ARBA00022679"/>
    </source>
</evidence>
<keyword evidence="12" id="KW-0732">Signal</keyword>
<comment type="function">
    <text evidence="1">Responsible for the formation of the pyrimidine heterocycle in the thiamine biosynthesis pathway. Catalyzes the formation of hydroxymethylpyrimidine phosphate (HMP-P) from histidine and pyridoxal phosphate (PLP). The protein uses PLP and the active site histidine to form HMP-P, generating an inactive enzyme. The enzyme can only undergo a single turnover, which suggests it is a suicide enzyme.</text>
</comment>
<gene>
    <name evidence="14" type="ORF">Raf01_42480</name>
</gene>
<comment type="similarity">
    <text evidence="3">Belongs to the NMT1/THI5 family.</text>
</comment>
<dbReference type="InterPro" id="IPR015168">
    <property type="entry name" value="SsuA/THI5"/>
</dbReference>
<feature type="chain" id="PRO_5039511088" description="Thiamine pyrimidine synthase" evidence="12">
    <location>
        <begin position="24"/>
        <end position="361"/>
    </location>
</feature>
<comment type="catalytic activity">
    <reaction evidence="11">
        <text>N(6)-(pyridoxal phosphate)-L-lysyl-[4-amino-5-hydroxymethyl-2-methylpyrimidine phosphate synthase] + L-histidyl-[4-amino-5-hydroxymethyl-2-methylpyrimidine phosphate synthase] + 2 Fe(3+) + 4 H2O = L-lysyl-[4-amino-5-hydroxymethyl-2-methylpyrimidine phosphate synthase] + (2S)-2-amino-5-hydroxy-4-oxopentanoyl-[4-amino-5-hydroxymethyl-2-methylpyrimidine phosphate synthase] + 4-amino-2-methyl-5-(phosphooxymethyl)pyrimidine + 3-oxopropanoate + 2 Fe(2+) + 2 H(+)</text>
        <dbReference type="Rhea" id="RHEA:65756"/>
        <dbReference type="Rhea" id="RHEA-COMP:16892"/>
        <dbReference type="Rhea" id="RHEA-COMP:16893"/>
        <dbReference type="Rhea" id="RHEA-COMP:16894"/>
        <dbReference type="Rhea" id="RHEA-COMP:16895"/>
        <dbReference type="ChEBI" id="CHEBI:15377"/>
        <dbReference type="ChEBI" id="CHEBI:15378"/>
        <dbReference type="ChEBI" id="CHEBI:29033"/>
        <dbReference type="ChEBI" id="CHEBI:29034"/>
        <dbReference type="ChEBI" id="CHEBI:29969"/>
        <dbReference type="ChEBI" id="CHEBI:29979"/>
        <dbReference type="ChEBI" id="CHEBI:33190"/>
        <dbReference type="ChEBI" id="CHEBI:58354"/>
        <dbReference type="ChEBI" id="CHEBI:143915"/>
        <dbReference type="ChEBI" id="CHEBI:157692"/>
    </reaction>
    <physiologicalReaction direction="left-to-right" evidence="11">
        <dbReference type="Rhea" id="RHEA:65757"/>
    </physiologicalReaction>
</comment>
<dbReference type="EMBL" id="BONZ01000039">
    <property type="protein sequence ID" value="GIH16076.1"/>
    <property type="molecule type" value="Genomic_DNA"/>
</dbReference>
<evidence type="ECO:0000256" key="1">
    <source>
        <dbReference type="ARBA" id="ARBA00003469"/>
    </source>
</evidence>
<evidence type="ECO:0000256" key="11">
    <source>
        <dbReference type="ARBA" id="ARBA00048179"/>
    </source>
</evidence>
<dbReference type="RefSeq" id="WP_203919671.1">
    <property type="nucleotide sequence ID" value="NZ_BONZ01000039.1"/>
</dbReference>
<evidence type="ECO:0000256" key="3">
    <source>
        <dbReference type="ARBA" id="ARBA00009406"/>
    </source>
</evidence>
<keyword evidence="9" id="KW-0408">Iron</keyword>
<dbReference type="AlphaFoldDB" id="A0A8J3VS15"/>
<dbReference type="PANTHER" id="PTHR31528">
    <property type="entry name" value="4-AMINO-5-HYDROXYMETHYL-2-METHYLPYRIMIDINE PHOSPHATE SYNTHASE THI11-RELATED"/>
    <property type="match status" value="1"/>
</dbReference>
<evidence type="ECO:0000256" key="8">
    <source>
        <dbReference type="ARBA" id="ARBA00022977"/>
    </source>
</evidence>
<feature type="signal peptide" evidence="12">
    <location>
        <begin position="1"/>
        <end position="23"/>
    </location>
</feature>
<dbReference type="GO" id="GO:0046872">
    <property type="term" value="F:metal ion binding"/>
    <property type="evidence" value="ECO:0007669"/>
    <property type="project" value="UniProtKB-KW"/>
</dbReference>
<dbReference type="Gene3D" id="3.40.190.10">
    <property type="entry name" value="Periplasmic binding protein-like II"/>
    <property type="match status" value="2"/>
</dbReference>
<comment type="caution">
    <text evidence="14">The sequence shown here is derived from an EMBL/GenBank/DDBJ whole genome shotgun (WGS) entry which is preliminary data.</text>
</comment>
<sequence>MQRLRRWLHPAMPVAVLTVVAVAGCASTHRDAAAPSRLDKVTYMTTFGTNGRDGYAWVARDKGFFRANGLDVDIQPGAAGAANIQKVAAGRAQFATVDFGTAAAQVATGKDTDLKVLAAVQQRTVASIITLGRTHITRPADLVGKRIGTVQGSILNDMFTGYAHLAGIDASQKNWVYGQPQQLPGLLAAGKVDAVVQYLMGASGVNKAAGCPTLSGGTGANCAVVLPFDRYLGDPYGAVLVASNTYLAQHHDIARRFTTALMQGLDYSIQHPDEAGQILHKAVPAADPATATAEITAMAPYVATHPVGTMTETRVEQAITSLQAIGLYPSGLNPTVLVDFSTVPSSPGEAPADPNVDRTSR</sequence>
<dbReference type="GO" id="GO:0009228">
    <property type="term" value="P:thiamine biosynthetic process"/>
    <property type="evidence" value="ECO:0007669"/>
    <property type="project" value="UniProtKB-KW"/>
</dbReference>
<accession>A0A8J3VS15</accession>
<keyword evidence="5" id="KW-0808">Transferase</keyword>
<evidence type="ECO:0000256" key="2">
    <source>
        <dbReference type="ARBA" id="ARBA00004948"/>
    </source>
</evidence>
<proteinExistence type="inferred from homology"/>
<evidence type="ECO:0000313" key="14">
    <source>
        <dbReference type="EMBL" id="GIH16076.1"/>
    </source>
</evidence>
<evidence type="ECO:0000256" key="4">
    <source>
        <dbReference type="ARBA" id="ARBA00011738"/>
    </source>
</evidence>
<evidence type="ECO:0000256" key="9">
    <source>
        <dbReference type="ARBA" id="ARBA00023004"/>
    </source>
</evidence>
<organism evidence="14 15">
    <name type="scientific">Rugosimonospora africana</name>
    <dbReference type="NCBI Taxonomy" id="556532"/>
    <lineage>
        <taxon>Bacteria</taxon>
        <taxon>Bacillati</taxon>
        <taxon>Actinomycetota</taxon>
        <taxon>Actinomycetes</taxon>
        <taxon>Micromonosporales</taxon>
        <taxon>Micromonosporaceae</taxon>
        <taxon>Rugosimonospora</taxon>
    </lineage>
</organism>
<evidence type="ECO:0000256" key="12">
    <source>
        <dbReference type="SAM" id="SignalP"/>
    </source>
</evidence>
<keyword evidence="15" id="KW-1185">Reference proteome</keyword>
<comment type="subunit">
    <text evidence="4">Homodimer.</text>
</comment>
<name>A0A8J3VS15_9ACTN</name>
<dbReference type="Proteomes" id="UP000642748">
    <property type="component" value="Unassembled WGS sequence"/>
</dbReference>
<evidence type="ECO:0000256" key="6">
    <source>
        <dbReference type="ARBA" id="ARBA00022723"/>
    </source>
</evidence>